<reference evidence="2" key="1">
    <citation type="journal article" date="2019" name="Int. J. Syst. Evol. Microbiol.">
        <title>The Global Catalogue of Microorganisms (GCM) 10K type strain sequencing project: providing services to taxonomists for standard genome sequencing and annotation.</title>
        <authorList>
            <consortium name="The Broad Institute Genomics Platform"/>
            <consortium name="The Broad Institute Genome Sequencing Center for Infectious Disease"/>
            <person name="Wu L."/>
            <person name="Ma J."/>
        </authorList>
    </citation>
    <scope>NUCLEOTIDE SEQUENCE [LARGE SCALE GENOMIC DNA]</scope>
    <source>
        <strain evidence="2">CCM 8911</strain>
    </source>
</reference>
<keyword evidence="2" id="KW-1185">Reference proteome</keyword>
<dbReference type="SUPFAM" id="SSF88659">
    <property type="entry name" value="Sigma3 and sigma4 domains of RNA polymerase sigma factors"/>
    <property type="match status" value="1"/>
</dbReference>
<organism evidence="1 2">
    <name type="scientific">Lacticaseibacillus jixianensis</name>
    <dbReference type="NCBI Taxonomy" id="2486012"/>
    <lineage>
        <taxon>Bacteria</taxon>
        <taxon>Bacillati</taxon>
        <taxon>Bacillota</taxon>
        <taxon>Bacilli</taxon>
        <taxon>Lactobacillales</taxon>
        <taxon>Lactobacillaceae</taxon>
        <taxon>Lacticaseibacillus</taxon>
    </lineage>
</organism>
<evidence type="ECO:0000313" key="2">
    <source>
        <dbReference type="Proteomes" id="UP001597249"/>
    </source>
</evidence>
<proteinExistence type="predicted"/>
<sequence>MSSEQEVTRMFINYVRQSLKNERINRHKVKSHRIKETLLEDWLIEEIEDPQPLEEPNLTPKEVSKLENFIENERLAMSVATLSMPDKIVLYQYYYNELTDAEIGGRCNRTSQGVNYRRQRALNRLRTVYKNL</sequence>
<dbReference type="Gene3D" id="1.20.140.160">
    <property type="match status" value="1"/>
</dbReference>
<dbReference type="Proteomes" id="UP001597249">
    <property type="component" value="Unassembled WGS sequence"/>
</dbReference>
<dbReference type="EMBL" id="JBHTMO010000012">
    <property type="protein sequence ID" value="MFD1392834.1"/>
    <property type="molecule type" value="Genomic_DNA"/>
</dbReference>
<dbReference type="InterPro" id="IPR013324">
    <property type="entry name" value="RNA_pol_sigma_r3/r4-like"/>
</dbReference>
<evidence type="ECO:0000313" key="1">
    <source>
        <dbReference type="EMBL" id="MFD1392834.1"/>
    </source>
</evidence>
<gene>
    <name evidence="1" type="ORF">ACFQ3L_04420</name>
</gene>
<comment type="caution">
    <text evidence="1">The sequence shown here is derived from an EMBL/GenBank/DDBJ whole genome shotgun (WGS) entry which is preliminary data.</text>
</comment>
<dbReference type="RefSeq" id="WP_125585408.1">
    <property type="nucleotide sequence ID" value="NZ_JBHTMO010000012.1"/>
</dbReference>
<name>A0ABW4B723_9LACO</name>
<accession>A0ABW4B723</accession>
<protein>
    <submittedName>
        <fullName evidence="1">RNA polymerase sigma factor</fullName>
    </submittedName>
</protein>